<name>A0A445AFS8_ARAHY</name>
<feature type="domain" description="NAF" evidence="11">
    <location>
        <begin position="16"/>
        <end position="40"/>
    </location>
</feature>
<evidence type="ECO:0000256" key="1">
    <source>
        <dbReference type="ARBA" id="ARBA00001936"/>
    </source>
</evidence>
<dbReference type="FunFam" id="3.30.310.80:FF:000015">
    <property type="entry name" value="Non-specific serine/threonine protein kinase"/>
    <property type="match status" value="1"/>
</dbReference>
<dbReference type="Pfam" id="PF03822">
    <property type="entry name" value="NAF"/>
    <property type="match status" value="1"/>
</dbReference>
<evidence type="ECO:0000313" key="12">
    <source>
        <dbReference type="EMBL" id="RYR25299.1"/>
    </source>
</evidence>
<keyword evidence="6" id="KW-0547">Nucleotide-binding</keyword>
<evidence type="ECO:0000313" key="13">
    <source>
        <dbReference type="Proteomes" id="UP000289738"/>
    </source>
</evidence>
<dbReference type="CDD" id="cd12195">
    <property type="entry name" value="CIPK_C"/>
    <property type="match status" value="1"/>
</dbReference>
<dbReference type="GO" id="GO:0004674">
    <property type="term" value="F:protein serine/threonine kinase activity"/>
    <property type="evidence" value="ECO:0007669"/>
    <property type="project" value="UniProtKB-KW"/>
</dbReference>
<accession>A0A445AFS8</accession>
<keyword evidence="5" id="KW-0808">Transferase</keyword>
<dbReference type="STRING" id="3818.A0A445AFS8"/>
<dbReference type="PROSITE" id="PS50816">
    <property type="entry name" value="NAF"/>
    <property type="match status" value="1"/>
</dbReference>
<dbReference type="EMBL" id="SDMP01000012">
    <property type="protein sequence ID" value="RYR25299.1"/>
    <property type="molecule type" value="Genomic_DNA"/>
</dbReference>
<keyword evidence="7" id="KW-0418">Kinase</keyword>
<evidence type="ECO:0000256" key="8">
    <source>
        <dbReference type="ARBA" id="ARBA00022840"/>
    </source>
</evidence>
<keyword evidence="8" id="KW-0067">ATP-binding</keyword>
<evidence type="ECO:0000256" key="4">
    <source>
        <dbReference type="ARBA" id="ARBA00022527"/>
    </source>
</evidence>
<evidence type="ECO:0000256" key="9">
    <source>
        <dbReference type="ARBA" id="ARBA00047899"/>
    </source>
</evidence>
<protein>
    <recommendedName>
        <fullName evidence="3">non-specific serine/threonine protein kinase</fullName>
        <ecNumber evidence="3">2.7.11.1</ecNumber>
    </recommendedName>
</protein>
<keyword evidence="13" id="KW-1185">Reference proteome</keyword>
<evidence type="ECO:0000256" key="6">
    <source>
        <dbReference type="ARBA" id="ARBA00022741"/>
    </source>
</evidence>
<dbReference type="PANTHER" id="PTHR43895:SF140">
    <property type="entry name" value="CBL-INTERACTING SERINE_THREONINE-PROTEIN KINASE 12"/>
    <property type="match status" value="1"/>
</dbReference>
<dbReference type="GO" id="GO:0007165">
    <property type="term" value="P:signal transduction"/>
    <property type="evidence" value="ECO:0007669"/>
    <property type="project" value="InterPro"/>
</dbReference>
<evidence type="ECO:0000256" key="5">
    <source>
        <dbReference type="ARBA" id="ARBA00022679"/>
    </source>
</evidence>
<comment type="catalytic activity">
    <reaction evidence="10">
        <text>L-seryl-[protein] + ATP = O-phospho-L-seryl-[protein] + ADP + H(+)</text>
        <dbReference type="Rhea" id="RHEA:17989"/>
        <dbReference type="Rhea" id="RHEA-COMP:9863"/>
        <dbReference type="Rhea" id="RHEA-COMP:11604"/>
        <dbReference type="ChEBI" id="CHEBI:15378"/>
        <dbReference type="ChEBI" id="CHEBI:29999"/>
        <dbReference type="ChEBI" id="CHEBI:30616"/>
        <dbReference type="ChEBI" id="CHEBI:83421"/>
        <dbReference type="ChEBI" id="CHEBI:456216"/>
        <dbReference type="EC" id="2.7.11.1"/>
    </reaction>
</comment>
<comment type="similarity">
    <text evidence="2">Belongs to the protein kinase superfamily. CAMK Ser/Thr protein kinase family. SNF1 subfamily.</text>
</comment>
<evidence type="ECO:0000256" key="7">
    <source>
        <dbReference type="ARBA" id="ARBA00022777"/>
    </source>
</evidence>
<dbReference type="GO" id="GO:0005524">
    <property type="term" value="F:ATP binding"/>
    <property type="evidence" value="ECO:0007669"/>
    <property type="project" value="UniProtKB-KW"/>
</dbReference>
<sequence length="171" mass="18853">MRLRLKEDIVSNALLPRSTSLNAFDIILFSKGFDLSGLFEEKGDEARFVTSAPVGKIISKLEEIAHLVRFSVRKKDCRVSLEGRREGLTGLLTIAVEIFELMSKLVVVEVKKKGGNKAEYERFCNNELRPDLMNLMKEEGEGRGLQWEGKGRGECALGSCDREGGGGGCVG</sequence>
<reference evidence="12 13" key="1">
    <citation type="submission" date="2019-01" db="EMBL/GenBank/DDBJ databases">
        <title>Sequencing of cultivated peanut Arachis hypogaea provides insights into genome evolution and oil improvement.</title>
        <authorList>
            <person name="Chen X."/>
        </authorList>
    </citation>
    <scope>NUCLEOTIDE SEQUENCE [LARGE SCALE GENOMIC DNA]</scope>
    <source>
        <strain evidence="13">cv. Fuhuasheng</strain>
        <tissue evidence="12">Leaves</tissue>
    </source>
</reference>
<evidence type="ECO:0000256" key="10">
    <source>
        <dbReference type="ARBA" id="ARBA00048679"/>
    </source>
</evidence>
<dbReference type="InterPro" id="IPR004041">
    <property type="entry name" value="NAF_dom"/>
</dbReference>
<comment type="catalytic activity">
    <reaction evidence="9">
        <text>L-threonyl-[protein] + ATP = O-phospho-L-threonyl-[protein] + ADP + H(+)</text>
        <dbReference type="Rhea" id="RHEA:46608"/>
        <dbReference type="Rhea" id="RHEA-COMP:11060"/>
        <dbReference type="Rhea" id="RHEA-COMP:11605"/>
        <dbReference type="ChEBI" id="CHEBI:15378"/>
        <dbReference type="ChEBI" id="CHEBI:30013"/>
        <dbReference type="ChEBI" id="CHEBI:30616"/>
        <dbReference type="ChEBI" id="CHEBI:61977"/>
        <dbReference type="ChEBI" id="CHEBI:456216"/>
        <dbReference type="EC" id="2.7.11.1"/>
    </reaction>
</comment>
<dbReference type="AlphaFoldDB" id="A0A445AFS8"/>
<dbReference type="InterPro" id="IPR018451">
    <property type="entry name" value="NAF/FISL_domain"/>
</dbReference>
<organism evidence="12 13">
    <name type="scientific">Arachis hypogaea</name>
    <name type="common">Peanut</name>
    <dbReference type="NCBI Taxonomy" id="3818"/>
    <lineage>
        <taxon>Eukaryota</taxon>
        <taxon>Viridiplantae</taxon>
        <taxon>Streptophyta</taxon>
        <taxon>Embryophyta</taxon>
        <taxon>Tracheophyta</taxon>
        <taxon>Spermatophyta</taxon>
        <taxon>Magnoliopsida</taxon>
        <taxon>eudicotyledons</taxon>
        <taxon>Gunneridae</taxon>
        <taxon>Pentapetalae</taxon>
        <taxon>rosids</taxon>
        <taxon>fabids</taxon>
        <taxon>Fabales</taxon>
        <taxon>Fabaceae</taxon>
        <taxon>Papilionoideae</taxon>
        <taxon>50 kb inversion clade</taxon>
        <taxon>dalbergioids sensu lato</taxon>
        <taxon>Dalbergieae</taxon>
        <taxon>Pterocarpus clade</taxon>
        <taxon>Arachis</taxon>
    </lineage>
</organism>
<keyword evidence="4" id="KW-0723">Serine/threonine-protein kinase</keyword>
<evidence type="ECO:0000256" key="3">
    <source>
        <dbReference type="ARBA" id="ARBA00012513"/>
    </source>
</evidence>
<comment type="cofactor">
    <cofactor evidence="1">
        <name>Mn(2+)</name>
        <dbReference type="ChEBI" id="CHEBI:29035"/>
    </cofactor>
</comment>
<dbReference type="EC" id="2.7.11.1" evidence="3"/>
<gene>
    <name evidence="12" type="ORF">Ahy_B02g058986</name>
</gene>
<proteinExistence type="inferred from homology"/>
<dbReference type="Gene3D" id="3.30.310.80">
    <property type="entry name" value="Kinase associated domain 1, KA1"/>
    <property type="match status" value="1"/>
</dbReference>
<comment type="caution">
    <text evidence="12">The sequence shown here is derived from an EMBL/GenBank/DDBJ whole genome shotgun (WGS) entry which is preliminary data.</text>
</comment>
<evidence type="ECO:0000256" key="2">
    <source>
        <dbReference type="ARBA" id="ARBA00006234"/>
    </source>
</evidence>
<dbReference type="Proteomes" id="UP000289738">
    <property type="component" value="Chromosome B02"/>
</dbReference>
<dbReference type="PANTHER" id="PTHR43895">
    <property type="entry name" value="CALCIUM/CALMODULIN-DEPENDENT PROTEIN KINASE KINASE-RELATED"/>
    <property type="match status" value="1"/>
</dbReference>
<evidence type="ECO:0000259" key="11">
    <source>
        <dbReference type="PROSITE" id="PS50816"/>
    </source>
</evidence>